<proteinExistence type="predicted"/>
<gene>
    <name evidence="2" type="ORF">MVEN_00613600</name>
</gene>
<keyword evidence="3" id="KW-1185">Reference proteome</keyword>
<organism evidence="2 3">
    <name type="scientific">Mycena venus</name>
    <dbReference type="NCBI Taxonomy" id="2733690"/>
    <lineage>
        <taxon>Eukaryota</taxon>
        <taxon>Fungi</taxon>
        <taxon>Dikarya</taxon>
        <taxon>Basidiomycota</taxon>
        <taxon>Agaricomycotina</taxon>
        <taxon>Agaricomycetes</taxon>
        <taxon>Agaricomycetidae</taxon>
        <taxon>Agaricales</taxon>
        <taxon>Marasmiineae</taxon>
        <taxon>Mycenaceae</taxon>
        <taxon>Mycena</taxon>
    </lineage>
</organism>
<accession>A0A8H6YRJ3</accession>
<dbReference type="OrthoDB" id="5314275at2759"/>
<dbReference type="Pfam" id="PF15496">
    <property type="entry name" value="DUF4646"/>
    <property type="match status" value="1"/>
</dbReference>
<dbReference type="AlphaFoldDB" id="A0A8H6YRJ3"/>
<dbReference type="Proteomes" id="UP000620124">
    <property type="component" value="Unassembled WGS sequence"/>
</dbReference>
<dbReference type="InterPro" id="IPR028018">
    <property type="entry name" value="DUF4646"/>
</dbReference>
<feature type="region of interest" description="Disordered" evidence="1">
    <location>
        <begin position="1"/>
        <end position="80"/>
    </location>
</feature>
<comment type="caution">
    <text evidence="2">The sequence shown here is derived from an EMBL/GenBank/DDBJ whole genome shotgun (WGS) entry which is preliminary data.</text>
</comment>
<evidence type="ECO:0000313" key="3">
    <source>
        <dbReference type="Proteomes" id="UP000620124"/>
    </source>
</evidence>
<feature type="compositionally biased region" description="Low complexity" evidence="1">
    <location>
        <begin position="10"/>
        <end position="54"/>
    </location>
</feature>
<evidence type="ECO:0000313" key="2">
    <source>
        <dbReference type="EMBL" id="KAF7362645.1"/>
    </source>
</evidence>
<sequence length="240" mass="25966">MILLEDKVDTPTPSSSSLSPNTQYSPASPGYYSNSSHYAPSSSAGSSSLRAPPAWHTSSSDTALPIAGSPPPSFPPLSTTHSHSYLPVSVKPAEPPSLTRLPPSNLPRTSFQPMFLLAEGNSLSKGFPYAIPPTSVQPHPFSIRDVNETDWTQFLTELRTIARLTEKDKNIAYSVPILSAIPVINFAIAEAITSHIRRKKASTQVILMKGQVKLSGQSDQPVANLYTPRTVNFKPPARDF</sequence>
<protein>
    <submittedName>
        <fullName evidence="2">Uncharacterized protein</fullName>
    </submittedName>
</protein>
<evidence type="ECO:0000256" key="1">
    <source>
        <dbReference type="SAM" id="MobiDB-lite"/>
    </source>
</evidence>
<reference evidence="2" key="1">
    <citation type="submission" date="2020-05" db="EMBL/GenBank/DDBJ databases">
        <title>Mycena genomes resolve the evolution of fungal bioluminescence.</title>
        <authorList>
            <person name="Tsai I.J."/>
        </authorList>
    </citation>
    <scope>NUCLEOTIDE SEQUENCE</scope>
    <source>
        <strain evidence="2">CCC161011</strain>
    </source>
</reference>
<name>A0A8H6YRJ3_9AGAR</name>
<dbReference type="EMBL" id="JACAZI010000004">
    <property type="protein sequence ID" value="KAF7362645.1"/>
    <property type="molecule type" value="Genomic_DNA"/>
</dbReference>